<dbReference type="PROSITE" id="PS51104">
    <property type="entry name" value="PTS_EIIC_TYPE_2"/>
    <property type="match status" value="1"/>
</dbReference>
<reference evidence="11 12" key="1">
    <citation type="submission" date="2023-01" db="EMBL/GenBank/DDBJ databases">
        <title>Complete genome sequence of Lacticaseibacillus paracasei SRCM217440 isolated from Makgeolli.</title>
        <authorList>
            <person name="Yang H.-G."/>
            <person name="Jeong S.-J."/>
            <person name="Ha G.-S."/>
            <person name="Yang H.-J."/>
            <person name="Jeong D.-Y."/>
        </authorList>
    </citation>
    <scope>NUCLEOTIDE SEQUENCE [LARGE SCALE GENOMIC DNA]</scope>
    <source>
        <strain evidence="11 12">SRCM217440</strain>
    </source>
</reference>
<feature type="transmembrane region" description="Helical" evidence="9">
    <location>
        <begin position="312"/>
        <end position="333"/>
    </location>
</feature>
<dbReference type="InterPro" id="IPR006327">
    <property type="entry name" value="PTS_IIC_fruc"/>
</dbReference>
<keyword evidence="8 9" id="KW-0472">Membrane</keyword>
<evidence type="ECO:0000256" key="6">
    <source>
        <dbReference type="ARBA" id="ARBA00022692"/>
    </source>
</evidence>
<feature type="transmembrane region" description="Helical" evidence="9">
    <location>
        <begin position="274"/>
        <end position="292"/>
    </location>
</feature>
<keyword evidence="4" id="KW-0762">Sugar transport</keyword>
<name>A0AAW6A7M0_LACPA</name>
<keyword evidence="6 9" id="KW-0812">Transmembrane</keyword>
<comment type="subcellular location">
    <subcellularLocation>
        <location evidence="1">Cell inner membrane</location>
        <topology evidence="1">Multi-pass membrane protein</topology>
    </subcellularLocation>
</comment>
<accession>A0AAW6A7M0</accession>
<keyword evidence="2" id="KW-0813">Transport</keyword>
<dbReference type="InterPro" id="IPR003352">
    <property type="entry name" value="PTS_EIIC"/>
</dbReference>
<evidence type="ECO:0000256" key="2">
    <source>
        <dbReference type="ARBA" id="ARBA00022448"/>
    </source>
</evidence>
<evidence type="ECO:0000256" key="1">
    <source>
        <dbReference type="ARBA" id="ARBA00004429"/>
    </source>
</evidence>
<feature type="transmembrane region" description="Helical" evidence="9">
    <location>
        <begin position="95"/>
        <end position="115"/>
    </location>
</feature>
<keyword evidence="5" id="KW-0598">Phosphotransferase system</keyword>
<evidence type="ECO:0000256" key="3">
    <source>
        <dbReference type="ARBA" id="ARBA00022475"/>
    </source>
</evidence>
<dbReference type="EMBL" id="JAQLSF010000002">
    <property type="protein sequence ID" value="MDB1566130.1"/>
    <property type="molecule type" value="Genomic_DNA"/>
</dbReference>
<evidence type="ECO:0000313" key="12">
    <source>
        <dbReference type="Proteomes" id="UP001212327"/>
    </source>
</evidence>
<dbReference type="GO" id="GO:0090563">
    <property type="term" value="F:protein-phosphocysteine-sugar phosphotransferase activity"/>
    <property type="evidence" value="ECO:0007669"/>
    <property type="project" value="TreeGrafter"/>
</dbReference>
<evidence type="ECO:0000313" key="11">
    <source>
        <dbReference type="EMBL" id="MDB1566130.1"/>
    </source>
</evidence>
<evidence type="ECO:0000259" key="10">
    <source>
        <dbReference type="PROSITE" id="PS51104"/>
    </source>
</evidence>
<protein>
    <submittedName>
        <fullName evidence="11">Fructose-specific PTS transporter subunit EIIC</fullName>
    </submittedName>
</protein>
<feature type="transmembrane region" description="Helical" evidence="9">
    <location>
        <begin position="53"/>
        <end position="74"/>
    </location>
</feature>
<feature type="domain" description="PTS EIIC type-2" evidence="10">
    <location>
        <begin position="8"/>
        <end position="343"/>
    </location>
</feature>
<evidence type="ECO:0000256" key="5">
    <source>
        <dbReference type="ARBA" id="ARBA00022683"/>
    </source>
</evidence>
<dbReference type="Proteomes" id="UP001212327">
    <property type="component" value="Unassembled WGS sequence"/>
</dbReference>
<dbReference type="NCBIfam" id="TIGR01427">
    <property type="entry name" value="PTS_IIC_fructo"/>
    <property type="match status" value="1"/>
</dbReference>
<dbReference type="GO" id="GO:0008982">
    <property type="term" value="F:protein-N(PI)-phosphohistidine-sugar phosphotransferase activity"/>
    <property type="evidence" value="ECO:0007669"/>
    <property type="project" value="InterPro"/>
</dbReference>
<keyword evidence="7 9" id="KW-1133">Transmembrane helix</keyword>
<dbReference type="GO" id="GO:0005351">
    <property type="term" value="F:carbohydrate:proton symporter activity"/>
    <property type="evidence" value="ECO:0007669"/>
    <property type="project" value="InterPro"/>
</dbReference>
<evidence type="ECO:0000256" key="9">
    <source>
        <dbReference type="SAM" id="Phobius"/>
    </source>
</evidence>
<keyword evidence="3" id="KW-1003">Cell membrane</keyword>
<dbReference type="Pfam" id="PF02378">
    <property type="entry name" value="PTS_EIIC"/>
    <property type="match status" value="1"/>
</dbReference>
<evidence type="ECO:0000256" key="4">
    <source>
        <dbReference type="ARBA" id="ARBA00022597"/>
    </source>
</evidence>
<evidence type="ECO:0000256" key="8">
    <source>
        <dbReference type="ARBA" id="ARBA00023136"/>
    </source>
</evidence>
<comment type="caution">
    <text evidence="11">The sequence shown here is derived from an EMBL/GenBank/DDBJ whole genome shotgun (WGS) entry which is preliminary data.</text>
</comment>
<dbReference type="GO" id="GO:0005886">
    <property type="term" value="C:plasma membrane"/>
    <property type="evidence" value="ECO:0007669"/>
    <property type="project" value="UniProtKB-SubCell"/>
</dbReference>
<gene>
    <name evidence="11" type="ORF">PGA78_15515</name>
</gene>
<evidence type="ECO:0000256" key="7">
    <source>
        <dbReference type="ARBA" id="ARBA00022989"/>
    </source>
</evidence>
<dbReference type="GO" id="GO:0009401">
    <property type="term" value="P:phosphoenolpyruvate-dependent sugar phosphotransferase system"/>
    <property type="evidence" value="ECO:0007669"/>
    <property type="project" value="UniProtKB-KW"/>
</dbReference>
<feature type="transmembrane region" description="Helical" evidence="9">
    <location>
        <begin position="176"/>
        <end position="195"/>
    </location>
</feature>
<dbReference type="PANTHER" id="PTHR30505">
    <property type="entry name" value="FRUCTOSE-LIKE PERMEASE"/>
    <property type="match status" value="1"/>
</dbReference>
<dbReference type="InterPro" id="IPR013014">
    <property type="entry name" value="PTS_EIIC_2"/>
</dbReference>
<feature type="transmembrane region" description="Helical" evidence="9">
    <location>
        <begin position="135"/>
        <end position="164"/>
    </location>
</feature>
<feature type="transmembrane region" description="Helical" evidence="9">
    <location>
        <begin position="12"/>
        <end position="33"/>
    </location>
</feature>
<dbReference type="RefSeq" id="WP_272029417.1">
    <property type="nucleotide sequence ID" value="NZ_JAQLSF010000002.1"/>
</dbReference>
<dbReference type="PANTHER" id="PTHR30505:SF0">
    <property type="entry name" value="FRUCTOSE-LIKE PTS SYSTEM EIIBC COMPONENT-RELATED"/>
    <property type="match status" value="1"/>
</dbReference>
<feature type="transmembrane region" description="Helical" evidence="9">
    <location>
        <begin position="215"/>
        <end position="236"/>
    </location>
</feature>
<sequence length="348" mass="35560">MKNVFTQFKNHAMTGVSYMIPTVTVGGILYALALAFSGGANVTNPFLANIEAIGASGMALLVPVLAGYISYSIAGRPGLVPGLVLGYMAANPMGPNKIVTGFLGGLLMGFLAGYFSKWVKTWKVPAFLKPLMPIIVIPLVVVLILGLLYIYIVATPLGAVVSGITAWLKSMSKGSAVLLAVVVGFMISFDMGGPFNKIAYTTGVALIASGDGHLMAMAGVAICIPPIGLGLASLILRTRFTDEERNSGKAAIVMGACGITEGAIPFAASDPLRVIPAIMIGSACGSVIAALGGATNMAPLGGLLVLPVVTGVWLYVLGVIVGVVVVIALMALLKKPIGTGNKVKKTAA</sequence>
<dbReference type="InterPro" id="IPR050864">
    <property type="entry name" value="Bacterial_PTS_Sugar_Transport"/>
</dbReference>
<organism evidence="11 12">
    <name type="scientific">Lacticaseibacillus paracasei</name>
    <name type="common">Lactobacillus paracasei</name>
    <dbReference type="NCBI Taxonomy" id="1597"/>
    <lineage>
        <taxon>Bacteria</taxon>
        <taxon>Bacillati</taxon>
        <taxon>Bacillota</taxon>
        <taxon>Bacilli</taxon>
        <taxon>Lactobacillales</taxon>
        <taxon>Lactobacillaceae</taxon>
        <taxon>Lacticaseibacillus</taxon>
    </lineage>
</organism>
<dbReference type="AlphaFoldDB" id="A0AAW6A7M0"/>
<proteinExistence type="predicted"/>